<comment type="caution">
    <text evidence="12">The sequence shown here is derived from an EMBL/GenBank/DDBJ whole genome shotgun (WGS) entry which is preliminary data.</text>
</comment>
<evidence type="ECO:0000313" key="13">
    <source>
        <dbReference type="Proteomes" id="UP000053317"/>
    </source>
</evidence>
<keyword evidence="8" id="KW-0342">GTP-binding</keyword>
<dbReference type="Proteomes" id="UP000053317">
    <property type="component" value="Unassembled WGS sequence"/>
</dbReference>
<evidence type="ECO:0000256" key="9">
    <source>
        <dbReference type="ARBA" id="ARBA00023136"/>
    </source>
</evidence>
<gene>
    <name evidence="12" type="ORF">UCRPC4_g03029</name>
</gene>
<evidence type="ECO:0000256" key="3">
    <source>
        <dbReference type="ARBA" id="ARBA00020256"/>
    </source>
</evidence>
<evidence type="ECO:0000256" key="10">
    <source>
        <dbReference type="ARBA" id="ARBA00023170"/>
    </source>
</evidence>
<feature type="region of interest" description="Disordered" evidence="11">
    <location>
        <begin position="36"/>
        <end position="63"/>
    </location>
</feature>
<organism evidence="12 13">
    <name type="scientific">Phaeomoniella chlamydospora</name>
    <name type="common">Phaeoacremonium chlamydosporum</name>
    <dbReference type="NCBI Taxonomy" id="158046"/>
    <lineage>
        <taxon>Eukaryota</taxon>
        <taxon>Fungi</taxon>
        <taxon>Dikarya</taxon>
        <taxon>Ascomycota</taxon>
        <taxon>Pezizomycotina</taxon>
        <taxon>Eurotiomycetes</taxon>
        <taxon>Chaetothyriomycetidae</taxon>
        <taxon>Phaeomoniellales</taxon>
        <taxon>Phaeomoniellaceae</taxon>
        <taxon>Phaeomoniella</taxon>
    </lineage>
</organism>
<accession>A0A0G2GHE1</accession>
<keyword evidence="10 12" id="KW-0675">Receptor</keyword>
<comment type="subcellular location">
    <subcellularLocation>
        <location evidence="1">Endoplasmic reticulum membrane</location>
        <topology evidence="1">Single-pass membrane protein</topology>
    </subcellularLocation>
</comment>
<keyword evidence="13" id="KW-1185">Reference proteome</keyword>
<keyword evidence="9" id="KW-0472">Membrane</keyword>
<dbReference type="Gene3D" id="3.40.50.300">
    <property type="entry name" value="P-loop containing nucleotide triphosphate hydrolases"/>
    <property type="match status" value="1"/>
</dbReference>
<evidence type="ECO:0000256" key="11">
    <source>
        <dbReference type="SAM" id="MobiDB-lite"/>
    </source>
</evidence>
<dbReference type="OrthoDB" id="41266at2759"/>
<dbReference type="SUPFAM" id="SSF52540">
    <property type="entry name" value="P-loop containing nucleoside triphosphate hydrolases"/>
    <property type="match status" value="1"/>
</dbReference>
<protein>
    <recommendedName>
        <fullName evidence="3">Signal recognition particle receptor subunit beta</fullName>
    </recommendedName>
</protein>
<reference evidence="12 13" key="2">
    <citation type="submission" date="2015-05" db="EMBL/GenBank/DDBJ databases">
        <authorList>
            <person name="Morales-Cruz A."/>
            <person name="Amrine K.C."/>
            <person name="Cantu D."/>
        </authorList>
    </citation>
    <scope>NUCLEOTIDE SEQUENCE [LARGE SCALE GENOMIC DNA]</scope>
    <source>
        <strain evidence="12">UCRPC4</strain>
    </source>
</reference>
<evidence type="ECO:0000256" key="7">
    <source>
        <dbReference type="ARBA" id="ARBA00022989"/>
    </source>
</evidence>
<comment type="similarity">
    <text evidence="2">Belongs to the SRP receptor beta subunit family.</text>
</comment>
<dbReference type="EMBL" id="LCWF01000071">
    <property type="protein sequence ID" value="KKY23023.1"/>
    <property type="molecule type" value="Genomic_DNA"/>
</dbReference>
<keyword evidence="5" id="KW-0547">Nucleotide-binding</keyword>
<keyword evidence="7" id="KW-1133">Transmembrane helix</keyword>
<dbReference type="InterPro" id="IPR019009">
    <property type="entry name" value="SRP_receptor_beta_su"/>
</dbReference>
<reference evidence="12 13" key="1">
    <citation type="submission" date="2015-05" db="EMBL/GenBank/DDBJ databases">
        <title>Distinctive expansion of gene families associated with plant cell wall degradation and secondary metabolism in the genomes of grapevine trunk pathogens.</title>
        <authorList>
            <person name="Lawrence D.P."/>
            <person name="Travadon R."/>
            <person name="Rolshausen P.E."/>
            <person name="Baumgartner K."/>
        </authorList>
    </citation>
    <scope>NUCLEOTIDE SEQUENCE [LARGE SCALE GENOMIC DNA]</scope>
    <source>
        <strain evidence="12">UCRPC4</strain>
    </source>
</reference>
<evidence type="ECO:0000256" key="6">
    <source>
        <dbReference type="ARBA" id="ARBA00022824"/>
    </source>
</evidence>
<sequence length="283" mass="30794">MLPAAARPPTAPVFLLLGPAGSGKTSLVSLLQNKSLPSASTNADPQPSPTHTSQTPRSVPLKLPPTIALGTNKYRSENDTSIIQQQKSSGTPYFIIDTPGHGKLRSTVSLTPTNTLHPSLYGVIFVIDSSALDTSPTYLTDAATYLHSILITLLQRRRTKSKLSKLSRERHIPILLAANKQDLFTSLPAGTVKERLEKEIQRIRESRRRGVVGVDVDADGNFGANDDDEFEEMLETGERGFSFRALADEEGADLKVEALGGCVVGEEMGKGVRRWEEWIGMCL</sequence>
<evidence type="ECO:0000256" key="1">
    <source>
        <dbReference type="ARBA" id="ARBA00004389"/>
    </source>
</evidence>
<evidence type="ECO:0000313" key="12">
    <source>
        <dbReference type="EMBL" id="KKY23023.1"/>
    </source>
</evidence>
<dbReference type="GO" id="GO:0005525">
    <property type="term" value="F:GTP binding"/>
    <property type="evidence" value="ECO:0007669"/>
    <property type="project" value="UniProtKB-KW"/>
</dbReference>
<proteinExistence type="inferred from homology"/>
<name>A0A0G2GHE1_PHACM</name>
<dbReference type="Pfam" id="PF09439">
    <property type="entry name" value="SRPRB"/>
    <property type="match status" value="1"/>
</dbReference>
<evidence type="ECO:0000256" key="4">
    <source>
        <dbReference type="ARBA" id="ARBA00022692"/>
    </source>
</evidence>
<keyword evidence="6" id="KW-0256">Endoplasmic reticulum</keyword>
<evidence type="ECO:0000256" key="2">
    <source>
        <dbReference type="ARBA" id="ARBA00005619"/>
    </source>
</evidence>
<evidence type="ECO:0000256" key="5">
    <source>
        <dbReference type="ARBA" id="ARBA00022741"/>
    </source>
</evidence>
<keyword evidence="4" id="KW-0812">Transmembrane</keyword>
<dbReference type="InterPro" id="IPR027417">
    <property type="entry name" value="P-loop_NTPase"/>
</dbReference>
<dbReference type="GO" id="GO:0005789">
    <property type="term" value="C:endoplasmic reticulum membrane"/>
    <property type="evidence" value="ECO:0007669"/>
    <property type="project" value="UniProtKB-SubCell"/>
</dbReference>
<evidence type="ECO:0000256" key="8">
    <source>
        <dbReference type="ARBA" id="ARBA00023134"/>
    </source>
</evidence>
<dbReference type="AlphaFoldDB" id="A0A0G2GHE1"/>